<keyword evidence="6" id="KW-1185">Reference proteome</keyword>
<dbReference type="InterPro" id="IPR012916">
    <property type="entry name" value="RED_N"/>
</dbReference>
<evidence type="ECO:0000313" key="5">
    <source>
        <dbReference type="EMBL" id="KAK7416030.1"/>
    </source>
</evidence>
<feature type="compositionally biased region" description="Acidic residues" evidence="3">
    <location>
        <begin position="175"/>
        <end position="190"/>
    </location>
</feature>
<comment type="caution">
    <text evidence="5">The sequence shown here is derived from an EMBL/GenBank/DDBJ whole genome shotgun (WGS) entry which is preliminary data.</text>
</comment>
<evidence type="ECO:0000256" key="1">
    <source>
        <dbReference type="ARBA" id="ARBA00004123"/>
    </source>
</evidence>
<name>A0ABR1H4R3_9HYPO</name>
<dbReference type="Proteomes" id="UP001498476">
    <property type="component" value="Unassembled WGS sequence"/>
</dbReference>
<evidence type="ECO:0000256" key="2">
    <source>
        <dbReference type="ARBA" id="ARBA00023242"/>
    </source>
</evidence>
<feature type="region of interest" description="Disordered" evidence="3">
    <location>
        <begin position="277"/>
        <end position="420"/>
    </location>
</feature>
<dbReference type="PANTHER" id="PTHR12765">
    <property type="entry name" value="RED PROTEIN IK FACTOR CYTOKINE IK"/>
    <property type="match status" value="1"/>
</dbReference>
<sequence>MNNSQFRKLMLADSANKPKDKDGVSKSGATPSTGSALGSRQRANIPMTPRSVGGSHSDFARQLAERNNAGRPTKKFKTSKPRGVKLASGYVDRSKEREDDTDDDRAEQLKELEEELKNEEIDQETFEKRRFEIAGGDLSSTHLVKGLDFKLLKRIREGEDVYGDKKEDGEKEKDENDVEPEGDVDDEFDQLEDQEIQAVVKEKEKKKGQLSTISLAPGKKRTRDQILAELKASREAAKARQEQLGDRFKRIGAKHMPGSRIERDSKGREVLIIVDEDGHEKRKVRKIQPGAKDEEAARSGLLMPDKDAKPLGMEVPEQYRKKEEPAEEEEEDIDIFEGVGDDYDPLAGMEGSDSDSGEDEDAAKKKAKSTHDEEDGDVTDKSMPPPPKPHGPSAPHNYFKDSKTGLVSEEEQLKAPSMSDPAIMAAFKRAAALNPITKEKGDGDDDDEEEGDGAKNKAMEERRKKLLQMADRDDQDLDMGFGTSRFEDEEDFDESQVKLSTWCSKDEGGDESRGGPSKRKRGPKKRKGDVNSAADVLRVMEERKKS</sequence>
<feature type="region of interest" description="Disordered" evidence="3">
    <location>
        <begin position="160"/>
        <end position="190"/>
    </location>
</feature>
<feature type="compositionally biased region" description="Basic residues" evidence="3">
    <location>
        <begin position="72"/>
        <end position="83"/>
    </location>
</feature>
<feature type="compositionally biased region" description="Basic residues" evidence="3">
    <location>
        <begin position="516"/>
        <end position="527"/>
    </location>
</feature>
<feature type="region of interest" description="Disordered" evidence="3">
    <location>
        <begin position="433"/>
        <end position="546"/>
    </location>
</feature>
<feature type="compositionally biased region" description="Acidic residues" evidence="3">
    <location>
        <begin position="352"/>
        <end position="361"/>
    </location>
</feature>
<reference evidence="5 6" key="1">
    <citation type="journal article" date="2025" name="Microbiol. Resour. Announc.">
        <title>Draft genome sequences for Neonectria magnoliae and Neonectria punicea, canker pathogens of Liriodendron tulipifera and Acer saccharum in West Virginia.</title>
        <authorList>
            <person name="Petronek H.M."/>
            <person name="Kasson M.T."/>
            <person name="Metheny A.M."/>
            <person name="Stauder C.M."/>
            <person name="Lovett B."/>
            <person name="Lynch S.C."/>
            <person name="Garnas J.R."/>
            <person name="Kasson L.R."/>
            <person name="Stajich J.E."/>
        </authorList>
    </citation>
    <scope>NUCLEOTIDE SEQUENCE [LARGE SCALE GENOMIC DNA]</scope>
    <source>
        <strain evidence="5 6">NRRL 64653</strain>
    </source>
</reference>
<dbReference type="InterPro" id="IPR039896">
    <property type="entry name" value="Red-like"/>
</dbReference>
<feature type="region of interest" description="Disordered" evidence="3">
    <location>
        <begin position="1"/>
        <end position="106"/>
    </location>
</feature>
<feature type="compositionally biased region" description="Basic and acidic residues" evidence="3">
    <location>
        <begin position="504"/>
        <end position="513"/>
    </location>
</feature>
<protein>
    <recommendedName>
        <fullName evidence="4">RED-like N-terminal domain-containing protein</fullName>
    </recommendedName>
</protein>
<feature type="compositionally biased region" description="Polar residues" evidence="3">
    <location>
        <begin position="27"/>
        <end position="42"/>
    </location>
</feature>
<dbReference type="Pfam" id="PF07808">
    <property type="entry name" value="RED_N"/>
    <property type="match status" value="1"/>
</dbReference>
<evidence type="ECO:0000256" key="3">
    <source>
        <dbReference type="SAM" id="MobiDB-lite"/>
    </source>
</evidence>
<feature type="compositionally biased region" description="Acidic residues" evidence="3">
    <location>
        <begin position="442"/>
        <end position="451"/>
    </location>
</feature>
<feature type="compositionally biased region" description="Pro residues" evidence="3">
    <location>
        <begin position="383"/>
        <end position="392"/>
    </location>
</feature>
<dbReference type="EMBL" id="JAZAVJ010000074">
    <property type="protein sequence ID" value="KAK7416030.1"/>
    <property type="molecule type" value="Genomic_DNA"/>
</dbReference>
<organism evidence="5 6">
    <name type="scientific">Neonectria punicea</name>
    <dbReference type="NCBI Taxonomy" id="979145"/>
    <lineage>
        <taxon>Eukaryota</taxon>
        <taxon>Fungi</taxon>
        <taxon>Dikarya</taxon>
        <taxon>Ascomycota</taxon>
        <taxon>Pezizomycotina</taxon>
        <taxon>Sordariomycetes</taxon>
        <taxon>Hypocreomycetidae</taxon>
        <taxon>Hypocreales</taxon>
        <taxon>Nectriaceae</taxon>
        <taxon>Neonectria</taxon>
    </lineage>
</organism>
<feature type="domain" description="RED-like N-terminal" evidence="4">
    <location>
        <begin position="84"/>
        <end position="197"/>
    </location>
</feature>
<gene>
    <name evidence="5" type="ORF">QQX98_005481</name>
</gene>
<evidence type="ECO:0000313" key="6">
    <source>
        <dbReference type="Proteomes" id="UP001498476"/>
    </source>
</evidence>
<feature type="compositionally biased region" description="Basic and acidic residues" evidence="3">
    <location>
        <begin position="452"/>
        <end position="463"/>
    </location>
</feature>
<feature type="compositionally biased region" description="Acidic residues" evidence="3">
    <location>
        <begin position="325"/>
        <end position="344"/>
    </location>
</feature>
<accession>A0ABR1H4R3</accession>
<evidence type="ECO:0000259" key="4">
    <source>
        <dbReference type="Pfam" id="PF07808"/>
    </source>
</evidence>
<comment type="subcellular location">
    <subcellularLocation>
        <location evidence="1">Nucleus</location>
    </subcellularLocation>
</comment>
<feature type="compositionally biased region" description="Basic and acidic residues" evidence="3">
    <location>
        <begin position="160"/>
        <end position="174"/>
    </location>
</feature>
<proteinExistence type="predicted"/>
<keyword evidence="2" id="KW-0539">Nucleus</keyword>